<feature type="domain" description="Calx-beta" evidence="4">
    <location>
        <begin position="385"/>
        <end position="491"/>
    </location>
</feature>
<feature type="domain" description="Calx-beta" evidence="4">
    <location>
        <begin position="867"/>
        <end position="973"/>
    </location>
</feature>
<organism evidence="5 6">
    <name type="scientific">Bradyrhizobium ivorense</name>
    <dbReference type="NCBI Taxonomy" id="2511166"/>
    <lineage>
        <taxon>Bacteria</taxon>
        <taxon>Pseudomonadati</taxon>
        <taxon>Pseudomonadota</taxon>
        <taxon>Alphaproteobacteria</taxon>
        <taxon>Hyphomicrobiales</taxon>
        <taxon>Nitrobacteraceae</taxon>
        <taxon>Bradyrhizobium</taxon>
    </lineage>
</organism>
<reference evidence="5" key="1">
    <citation type="submission" date="2019-02" db="EMBL/GenBank/DDBJ databases">
        <authorList>
            <person name="Pothier F.J."/>
        </authorList>
    </citation>
    <scope>NUCLEOTIDE SEQUENCE</scope>
    <source>
        <strain evidence="5">CI-1B</strain>
    </source>
</reference>
<keyword evidence="5" id="KW-0326">Glycosidase</keyword>
<evidence type="ECO:0000313" key="6">
    <source>
        <dbReference type="Proteomes" id="UP000328092"/>
    </source>
</evidence>
<comment type="caution">
    <text evidence="5">The sequence shown here is derived from an EMBL/GenBank/DDBJ whole genome shotgun (WGS) entry which is preliminary data.</text>
</comment>
<dbReference type="OrthoDB" id="9342475at2"/>
<dbReference type="GO" id="GO:0005509">
    <property type="term" value="F:calcium ion binding"/>
    <property type="evidence" value="ECO:0007669"/>
    <property type="project" value="InterPro"/>
</dbReference>
<evidence type="ECO:0000256" key="2">
    <source>
        <dbReference type="ARBA" id="ARBA00022737"/>
    </source>
</evidence>
<dbReference type="GO" id="GO:0016798">
    <property type="term" value="F:hydrolase activity, acting on glycosyl bonds"/>
    <property type="evidence" value="ECO:0007669"/>
    <property type="project" value="UniProtKB-KW"/>
</dbReference>
<dbReference type="Gene3D" id="2.60.40.2030">
    <property type="match status" value="6"/>
</dbReference>
<dbReference type="Pfam" id="PF00353">
    <property type="entry name" value="HemolysinCabind"/>
    <property type="match status" value="4"/>
</dbReference>
<dbReference type="SUPFAM" id="SSF141072">
    <property type="entry name" value="CalX-like"/>
    <property type="match status" value="6"/>
</dbReference>
<keyword evidence="3" id="KW-0106">Calcium</keyword>
<dbReference type="InterPro" id="IPR001343">
    <property type="entry name" value="Hemolysn_Ca-bd"/>
</dbReference>
<keyword evidence="5" id="KW-0378">Hydrolase</keyword>
<feature type="domain" description="Calx-beta" evidence="4">
    <location>
        <begin position="625"/>
        <end position="731"/>
    </location>
</feature>
<dbReference type="PANTHER" id="PTHR46682">
    <property type="entry name" value="ADHESION G-PROTEIN COUPLED RECEPTOR V1"/>
    <property type="match status" value="1"/>
</dbReference>
<dbReference type="EMBL" id="CAADFC020000016">
    <property type="protein sequence ID" value="VIO72814.1"/>
    <property type="molecule type" value="Genomic_DNA"/>
</dbReference>
<dbReference type="Gene3D" id="2.60.40.10">
    <property type="entry name" value="Immunoglobulins"/>
    <property type="match status" value="1"/>
</dbReference>
<keyword evidence="2" id="KW-0677">Repeat</keyword>
<dbReference type="RefSeq" id="WP_139861627.1">
    <property type="nucleotide sequence ID" value="NZ_CAADFC020000016.1"/>
</dbReference>
<dbReference type="PANTHER" id="PTHR46682:SF1">
    <property type="entry name" value="ADHESION G-PROTEIN COUPLED RECEPTOR V1"/>
    <property type="match status" value="1"/>
</dbReference>
<keyword evidence="6" id="KW-1185">Reference proteome</keyword>
<dbReference type="InterPro" id="IPR011049">
    <property type="entry name" value="Serralysin-like_metalloprot_C"/>
</dbReference>
<evidence type="ECO:0000259" key="4">
    <source>
        <dbReference type="SMART" id="SM00237"/>
    </source>
</evidence>
<dbReference type="SUPFAM" id="SSF51120">
    <property type="entry name" value="beta-Roll"/>
    <property type="match status" value="2"/>
</dbReference>
<proteinExistence type="predicted"/>
<evidence type="ECO:0000256" key="1">
    <source>
        <dbReference type="ARBA" id="ARBA00022729"/>
    </source>
</evidence>
<dbReference type="GO" id="GO:0004930">
    <property type="term" value="F:G protein-coupled receptor activity"/>
    <property type="evidence" value="ECO:0007669"/>
    <property type="project" value="InterPro"/>
</dbReference>
<dbReference type="InterPro" id="IPR003644">
    <property type="entry name" value="Calx_beta"/>
</dbReference>
<protein>
    <submittedName>
        <fullName evidence="5">Endo-1,3-1,4-beta-glycanase ExsH</fullName>
        <ecNumber evidence="5">3.2.1.-</ecNumber>
    </submittedName>
</protein>
<dbReference type="Pfam" id="PF03160">
    <property type="entry name" value="Calx-beta"/>
    <property type="match status" value="6"/>
</dbReference>
<dbReference type="Proteomes" id="UP000328092">
    <property type="component" value="Unassembled WGS sequence"/>
</dbReference>
<sequence>MTNFVFVDGDDDAFTIDSAHQRHVNPGGLTFSTVTAVSAFTAAQYAGVSFWAIDSSNLSAFQSGAAFSGVRLGADNFTGFISVNLAPGTWYLGITTNSSFTGGSIPTYSEMSTLSLPGESFVGNVPMRADGNAGAWDAQGFTITGNVQQFWEAEASAGVYVIMNDELFGQFQAAYPNGYTGGSYAYLTALGNGNGGNTSDIDAETFLPAGHYYMVWINNSTGWAGGAANLTGFSASAGNSIGTTGSGGSGGGGGGGGNTGVNLTTTLLDVNTNAGIGLPSTTTVAGGDVIFHYHVNNSGSTSASAGAVGYYISSDPTITTSDRQITYGNLFDAVPANGSSQDYFVDIKLPADIAPGTWYVGVIANSTQQTVETNYADNPSAGLPITITGSSTPSTPTLSIVPVSANKAEGSSGGSTPFTFEIDRSGSTTSTSSVNWVISLNNQPAANGADFVGPLSGSVSFAAGETSKLITVNVAADTVVESNEIFQVDLYGAAGATINPSNASAQGIIQNDDSQATLSIVPISASKAEGSSGGSTPFTFEVDRSGSAAAAASVNWVISLNNAPAANGADFVGPLSGSLSFAAGETSKLITVNVAADTVPESDELFQVDLYGASGAAVNPAAASAIGMIFNDDAQPTLSIVPVSANKAEGSSGGSTPFTFEVDRSGSSSIASFVNWVISLNNQPAANGADFVGPLSGMLSFAAGETAKLITVNIAADTVVESNEVFQVDLYGAAAATINPGAASAIGIIQNDDIPPPVLSIVPVSANKAEGSSGGSTPFTFEVDRVGSTAAASSVNWVISLNNPPAANGADFAGPLSGSLSFAAGETSKLVTVNIAADTVVESNEIFQVDLYGASGASINASAGSAVGIIQNDDIPPPVLSIVPVSASKAEGSAGGSTPFTFEVDRVGSTAAASSVNWVISLNNAPAANGADFVGPLSGALTFAAGETSKLITINVAADKVLEPTEIFQVDLYGAANATIAPSAASAIGAIQNDDTAPIVSIAPLSADKAEGDSGLTPFTFNVSRGGDTSGSTSVNWVMSLNNTPAANGTDFSGGLSGALTFAAGETTKTVTINVVGDTTFENNEAFQIDLYGVSNGTIDSHAASALGHILNDDALAGLFTAGNDTVTLPGPGGVYNALDGDDTVFGTTLSDYIVGGAGNDRLFGGTGSPNTLQGGTGNDTYFVEASGDSIVEFASEGTDTVQTPLTTFVLPVNVENLTHTGSSDFVGVGNGSDNILIAGGGSNYLVGLGGNDTLIGGGSAPNTLQGGAGDDIYAVQSNQDTVYEVANEGTDTVQTFLANYVLPANVENLTFIGPIAHDGTGNVSNNVFTGTAASDTFTGAGGSDTFNYRQAGGGFDTITDFNANNADASGHDHIDLTGRGLNFAQLAVTTVAGGVVVGIPGGDAIFLKNVVASQIDTGDFFF</sequence>
<dbReference type="InterPro" id="IPR038081">
    <property type="entry name" value="CalX-like_sf"/>
</dbReference>
<evidence type="ECO:0000313" key="5">
    <source>
        <dbReference type="EMBL" id="VIO72814.1"/>
    </source>
</evidence>
<dbReference type="InterPro" id="IPR013783">
    <property type="entry name" value="Ig-like_fold"/>
</dbReference>
<accession>A0A508TF21</accession>
<keyword evidence="1" id="KW-0732">Signal</keyword>
<dbReference type="GO" id="GO:0016020">
    <property type="term" value="C:membrane"/>
    <property type="evidence" value="ECO:0007669"/>
    <property type="project" value="InterPro"/>
</dbReference>
<dbReference type="PRINTS" id="PR00313">
    <property type="entry name" value="CABNDNGRPT"/>
</dbReference>
<feature type="domain" description="Calx-beta" evidence="4">
    <location>
        <begin position="987"/>
        <end position="1092"/>
    </location>
</feature>
<dbReference type="SMART" id="SM00237">
    <property type="entry name" value="Calx_beta"/>
    <property type="match status" value="6"/>
</dbReference>
<gene>
    <name evidence="5" type="primary">exsH_6</name>
    <name evidence="5" type="ORF">CI1B_44620</name>
</gene>
<dbReference type="InterPro" id="IPR026919">
    <property type="entry name" value="ADGRV1"/>
</dbReference>
<feature type="domain" description="Calx-beta" evidence="4">
    <location>
        <begin position="746"/>
        <end position="852"/>
    </location>
</feature>
<name>A0A508TF21_9BRAD</name>
<feature type="domain" description="Calx-beta" evidence="4">
    <location>
        <begin position="505"/>
        <end position="611"/>
    </location>
</feature>
<dbReference type="Gene3D" id="2.150.10.10">
    <property type="entry name" value="Serralysin-like metalloprotease, C-terminal"/>
    <property type="match status" value="1"/>
</dbReference>
<dbReference type="EC" id="3.2.1.-" evidence="5"/>
<evidence type="ECO:0000256" key="3">
    <source>
        <dbReference type="ARBA" id="ARBA00022837"/>
    </source>
</evidence>